<dbReference type="InterPro" id="IPR037066">
    <property type="entry name" value="Plug_dom_sf"/>
</dbReference>
<feature type="domain" description="TonB-dependent receptor-like beta-barrel" evidence="13">
    <location>
        <begin position="531"/>
        <end position="773"/>
    </location>
</feature>
<dbReference type="InterPro" id="IPR008969">
    <property type="entry name" value="CarboxyPept-like_regulatory"/>
</dbReference>
<dbReference type="InterPro" id="IPR012910">
    <property type="entry name" value="Plug_dom"/>
</dbReference>
<keyword evidence="7 10" id="KW-0472">Membrane</keyword>
<keyword evidence="6 11" id="KW-0798">TonB box</keyword>
<evidence type="ECO:0000256" key="7">
    <source>
        <dbReference type="ARBA" id="ARBA00023136"/>
    </source>
</evidence>
<dbReference type="PROSITE" id="PS52016">
    <property type="entry name" value="TONB_DEPENDENT_REC_3"/>
    <property type="match status" value="1"/>
</dbReference>
<dbReference type="InterPro" id="IPR036942">
    <property type="entry name" value="Beta-barrel_TonB_sf"/>
</dbReference>
<keyword evidence="8 15" id="KW-0675">Receptor</keyword>
<evidence type="ECO:0000256" key="6">
    <source>
        <dbReference type="ARBA" id="ARBA00023077"/>
    </source>
</evidence>
<feature type="domain" description="TonB-dependent receptor plug" evidence="14">
    <location>
        <begin position="133"/>
        <end position="228"/>
    </location>
</feature>
<dbReference type="Gene3D" id="2.40.170.20">
    <property type="entry name" value="TonB-dependent receptor, beta-barrel domain"/>
    <property type="match status" value="1"/>
</dbReference>
<keyword evidence="16" id="KW-1185">Reference proteome</keyword>
<evidence type="ECO:0000313" key="16">
    <source>
        <dbReference type="Proteomes" id="UP000616201"/>
    </source>
</evidence>
<dbReference type="PANTHER" id="PTHR30069">
    <property type="entry name" value="TONB-DEPENDENT OUTER MEMBRANE RECEPTOR"/>
    <property type="match status" value="1"/>
</dbReference>
<keyword evidence="5 12" id="KW-0732">Signal</keyword>
<dbReference type="PANTHER" id="PTHR30069:SF29">
    <property type="entry name" value="HEMOGLOBIN AND HEMOGLOBIN-HAPTOGLOBIN-BINDING PROTEIN 1-RELATED"/>
    <property type="match status" value="1"/>
</dbReference>
<evidence type="ECO:0000256" key="4">
    <source>
        <dbReference type="ARBA" id="ARBA00022692"/>
    </source>
</evidence>
<dbReference type="GO" id="GO:0015344">
    <property type="term" value="F:siderophore uptake transmembrane transporter activity"/>
    <property type="evidence" value="ECO:0007669"/>
    <property type="project" value="TreeGrafter"/>
</dbReference>
<gene>
    <name evidence="15" type="ORF">C4F49_03680</name>
</gene>
<dbReference type="GO" id="GO:0044718">
    <property type="term" value="P:siderophore transmembrane transport"/>
    <property type="evidence" value="ECO:0007669"/>
    <property type="project" value="TreeGrafter"/>
</dbReference>
<feature type="signal peptide" evidence="12">
    <location>
        <begin position="1"/>
        <end position="22"/>
    </location>
</feature>
<evidence type="ECO:0000256" key="1">
    <source>
        <dbReference type="ARBA" id="ARBA00004571"/>
    </source>
</evidence>
<keyword evidence="9 10" id="KW-0998">Cell outer membrane</keyword>
<dbReference type="EMBL" id="PRDK01000003">
    <property type="protein sequence ID" value="MBE8712776.1"/>
    <property type="molecule type" value="Genomic_DNA"/>
</dbReference>
<name>A0A928UWG0_9SPHI</name>
<comment type="caution">
    <text evidence="15">The sequence shown here is derived from an EMBL/GenBank/DDBJ whole genome shotgun (WGS) entry which is preliminary data.</text>
</comment>
<dbReference type="SUPFAM" id="SSF49464">
    <property type="entry name" value="Carboxypeptidase regulatory domain-like"/>
    <property type="match status" value="1"/>
</dbReference>
<keyword evidence="3 10" id="KW-1134">Transmembrane beta strand</keyword>
<dbReference type="Proteomes" id="UP000616201">
    <property type="component" value="Unassembled WGS sequence"/>
</dbReference>
<evidence type="ECO:0000256" key="5">
    <source>
        <dbReference type="ARBA" id="ARBA00022729"/>
    </source>
</evidence>
<dbReference type="InterPro" id="IPR000531">
    <property type="entry name" value="Beta-barrel_TonB"/>
</dbReference>
<evidence type="ECO:0000256" key="2">
    <source>
        <dbReference type="ARBA" id="ARBA00022448"/>
    </source>
</evidence>
<dbReference type="Pfam" id="PF13620">
    <property type="entry name" value="CarboxypepD_reg"/>
    <property type="match status" value="1"/>
</dbReference>
<evidence type="ECO:0000256" key="11">
    <source>
        <dbReference type="RuleBase" id="RU003357"/>
    </source>
</evidence>
<comment type="similarity">
    <text evidence="10 11">Belongs to the TonB-dependent receptor family.</text>
</comment>
<dbReference type="Gene3D" id="2.170.130.10">
    <property type="entry name" value="TonB-dependent receptor, plug domain"/>
    <property type="match status" value="1"/>
</dbReference>
<evidence type="ECO:0000256" key="3">
    <source>
        <dbReference type="ARBA" id="ARBA00022452"/>
    </source>
</evidence>
<dbReference type="RefSeq" id="WP_196935939.1">
    <property type="nucleotide sequence ID" value="NZ_MU158698.1"/>
</dbReference>
<evidence type="ECO:0000256" key="10">
    <source>
        <dbReference type="PROSITE-ProRule" id="PRU01360"/>
    </source>
</evidence>
<dbReference type="InterPro" id="IPR039426">
    <property type="entry name" value="TonB-dep_rcpt-like"/>
</dbReference>
<protein>
    <submittedName>
        <fullName evidence="15">TonB-dependent receptor</fullName>
    </submittedName>
</protein>
<sequence length="799" mass="90299">MKFCFQRLLFICIITAISYSFGYSQSNSNIRGFVLDEEQNPIVGATITLNENQASTSGENGSFSFANVISGKYELTVRALGYEKVQENISLNSGQRLELTITLLKETSKISEVTVVGKSQVQQAKEQRVRAVVIDTRAVAAQATSLTELMNQSTGIRIRQSGGLGSRPELSMNGFQGRSIKYFRDGIPLDYLGDGFNIGSLPLEILDRVEVYKGVLPVSLGADALGGAVNLVGRPIQQSTLHASYEIASFNTHRLSLNGTYVPKNERWFAGADVFFNHSDNDYKADVSVPNPETRNPEIKNLPLFHNAFTNYYGEFYAGVINRSWADELRLGVALFQLRREQQHPALMTDAYGAIESKQHTIAPTLRYKKSFLDGRLTIDQFASYNVLNTQRIDTLRGRYDWYGNFTPKAEPGESRLASLSDIQEAQTTVRTNLAYRFNENHRLEFNYVLTNANRKGEDPYGAKLAGTDIDVLSLASTYQKQVFGLSLTDYFLDGKLQNELIGKFYVYQAEGIHNTYNSSDVSEADRRKQSGNYWGIADAIKYQLNPSSLVRASVEWAYRLPERDELFGNNVFVVPNFELTPEQSLNVNLGYRYDKPNFSAEANTFYRNTKDMILLVPIQAPNAQYQNLENVKGYGFELDFSYRFWTNYKANANATWQDLRLFGITNAQNAWQNDARLRNTPYFFANAGLQADYSDLISKNDRLLVFLNYNFLREFYLETIPKDLEAGGFLGLSGSANITSDLLIPDQHLLSVGSTYRFPSKKITIGAEVKNLMNKDLFDYYRIQRAGRSFHLKLSYSI</sequence>
<evidence type="ECO:0000259" key="13">
    <source>
        <dbReference type="Pfam" id="PF00593"/>
    </source>
</evidence>
<evidence type="ECO:0000256" key="8">
    <source>
        <dbReference type="ARBA" id="ARBA00023170"/>
    </source>
</evidence>
<keyword evidence="4 10" id="KW-0812">Transmembrane</keyword>
<accession>A0A928UWG0</accession>
<evidence type="ECO:0000313" key="15">
    <source>
        <dbReference type="EMBL" id="MBE8712776.1"/>
    </source>
</evidence>
<organism evidence="15 16">
    <name type="scientific">Sphingobacterium hungaricum</name>
    <dbReference type="NCBI Taxonomy" id="2082723"/>
    <lineage>
        <taxon>Bacteria</taxon>
        <taxon>Pseudomonadati</taxon>
        <taxon>Bacteroidota</taxon>
        <taxon>Sphingobacteriia</taxon>
        <taxon>Sphingobacteriales</taxon>
        <taxon>Sphingobacteriaceae</taxon>
        <taxon>Sphingobacterium</taxon>
    </lineage>
</organism>
<dbReference type="Pfam" id="PF00593">
    <property type="entry name" value="TonB_dep_Rec_b-barrel"/>
    <property type="match status" value="1"/>
</dbReference>
<evidence type="ECO:0000256" key="9">
    <source>
        <dbReference type="ARBA" id="ARBA00023237"/>
    </source>
</evidence>
<evidence type="ECO:0000256" key="12">
    <source>
        <dbReference type="SAM" id="SignalP"/>
    </source>
</evidence>
<proteinExistence type="inferred from homology"/>
<dbReference type="Pfam" id="PF07715">
    <property type="entry name" value="Plug"/>
    <property type="match status" value="1"/>
</dbReference>
<dbReference type="SUPFAM" id="SSF56935">
    <property type="entry name" value="Porins"/>
    <property type="match status" value="1"/>
</dbReference>
<dbReference type="GO" id="GO:0009279">
    <property type="term" value="C:cell outer membrane"/>
    <property type="evidence" value="ECO:0007669"/>
    <property type="project" value="UniProtKB-SubCell"/>
</dbReference>
<comment type="subcellular location">
    <subcellularLocation>
        <location evidence="1 10">Cell outer membrane</location>
        <topology evidence="1 10">Multi-pass membrane protein</topology>
    </subcellularLocation>
</comment>
<keyword evidence="2 10" id="KW-0813">Transport</keyword>
<dbReference type="Gene3D" id="2.60.40.1120">
    <property type="entry name" value="Carboxypeptidase-like, regulatory domain"/>
    <property type="match status" value="1"/>
</dbReference>
<dbReference type="AlphaFoldDB" id="A0A928UWG0"/>
<evidence type="ECO:0000259" key="14">
    <source>
        <dbReference type="Pfam" id="PF07715"/>
    </source>
</evidence>
<reference evidence="15" key="1">
    <citation type="submission" date="2018-02" db="EMBL/GenBank/DDBJ databases">
        <authorList>
            <person name="Vasarhelyi B.M."/>
            <person name="Deshmukh S."/>
            <person name="Balint B."/>
            <person name="Kukolya J."/>
        </authorList>
    </citation>
    <scope>NUCLEOTIDE SEQUENCE</scope>
    <source>
        <strain evidence="15">KB22</strain>
    </source>
</reference>
<feature type="chain" id="PRO_5037518817" evidence="12">
    <location>
        <begin position="23"/>
        <end position="799"/>
    </location>
</feature>